<dbReference type="Pfam" id="PF00172">
    <property type="entry name" value="Zn_clus"/>
    <property type="match status" value="1"/>
</dbReference>
<feature type="compositionally biased region" description="Low complexity" evidence="4">
    <location>
        <begin position="11"/>
        <end position="26"/>
    </location>
</feature>
<dbReference type="EMBL" id="ML991805">
    <property type="protein sequence ID" value="KAF2233632.1"/>
    <property type="molecule type" value="Genomic_DNA"/>
</dbReference>
<feature type="region of interest" description="Disordered" evidence="4">
    <location>
        <begin position="1"/>
        <end position="46"/>
    </location>
</feature>
<dbReference type="InterPro" id="IPR036864">
    <property type="entry name" value="Zn2-C6_fun-type_DNA-bd_sf"/>
</dbReference>
<dbReference type="PANTHER" id="PTHR31001:SF81">
    <property type="entry name" value="ZN(II)2CYS6 TRANSCRIPTION FACTOR"/>
    <property type="match status" value="1"/>
</dbReference>
<reference evidence="6" key="1">
    <citation type="journal article" date="2020" name="Stud. Mycol.">
        <title>101 Dothideomycetes genomes: a test case for predicting lifestyles and emergence of pathogens.</title>
        <authorList>
            <person name="Haridas S."/>
            <person name="Albert R."/>
            <person name="Binder M."/>
            <person name="Bloem J."/>
            <person name="Labutti K."/>
            <person name="Salamov A."/>
            <person name="Andreopoulos B."/>
            <person name="Baker S."/>
            <person name="Barry K."/>
            <person name="Bills G."/>
            <person name="Bluhm B."/>
            <person name="Cannon C."/>
            <person name="Castanera R."/>
            <person name="Culley D."/>
            <person name="Daum C."/>
            <person name="Ezra D."/>
            <person name="Gonzalez J."/>
            <person name="Henrissat B."/>
            <person name="Kuo A."/>
            <person name="Liang C."/>
            <person name="Lipzen A."/>
            <person name="Lutzoni F."/>
            <person name="Magnuson J."/>
            <person name="Mondo S."/>
            <person name="Nolan M."/>
            <person name="Ohm R."/>
            <person name="Pangilinan J."/>
            <person name="Park H.-J."/>
            <person name="Ramirez L."/>
            <person name="Alfaro M."/>
            <person name="Sun H."/>
            <person name="Tritt A."/>
            <person name="Yoshinaga Y."/>
            <person name="Zwiers L.-H."/>
            <person name="Turgeon B."/>
            <person name="Goodwin S."/>
            <person name="Spatafora J."/>
            <person name="Crous P."/>
            <person name="Grigoriev I."/>
        </authorList>
    </citation>
    <scope>NUCLEOTIDE SEQUENCE</scope>
    <source>
        <strain evidence="6">Tuck. ex Michener</strain>
    </source>
</reference>
<accession>A0A6A6H6J3</accession>
<protein>
    <recommendedName>
        <fullName evidence="5">Zn(2)-C6 fungal-type domain-containing protein</fullName>
    </recommendedName>
</protein>
<feature type="compositionally biased region" description="Low complexity" evidence="4">
    <location>
        <begin position="383"/>
        <end position="401"/>
    </location>
</feature>
<feature type="region of interest" description="Disordered" evidence="4">
    <location>
        <begin position="372"/>
        <end position="411"/>
    </location>
</feature>
<feature type="region of interest" description="Disordered" evidence="4">
    <location>
        <begin position="425"/>
        <end position="455"/>
    </location>
</feature>
<dbReference type="PANTHER" id="PTHR31001">
    <property type="entry name" value="UNCHARACTERIZED TRANSCRIPTIONAL REGULATORY PROTEIN"/>
    <property type="match status" value="1"/>
</dbReference>
<dbReference type="CDD" id="cd00067">
    <property type="entry name" value="GAL4"/>
    <property type="match status" value="1"/>
</dbReference>
<dbReference type="GO" id="GO:0006351">
    <property type="term" value="P:DNA-templated transcription"/>
    <property type="evidence" value="ECO:0007669"/>
    <property type="project" value="InterPro"/>
</dbReference>
<evidence type="ECO:0000313" key="7">
    <source>
        <dbReference type="Proteomes" id="UP000800092"/>
    </source>
</evidence>
<evidence type="ECO:0000256" key="1">
    <source>
        <dbReference type="ARBA" id="ARBA00004123"/>
    </source>
</evidence>
<dbReference type="AlphaFoldDB" id="A0A6A6H6J3"/>
<keyword evidence="2" id="KW-0479">Metal-binding</keyword>
<evidence type="ECO:0000256" key="2">
    <source>
        <dbReference type="ARBA" id="ARBA00022723"/>
    </source>
</evidence>
<dbReference type="SMART" id="SM00066">
    <property type="entry name" value="GAL4"/>
    <property type="match status" value="1"/>
</dbReference>
<dbReference type="InterPro" id="IPR001138">
    <property type="entry name" value="Zn2Cys6_DnaBD"/>
</dbReference>
<keyword evidence="7" id="KW-1185">Reference proteome</keyword>
<sequence length="662" mass="73150">MQPASSAGVDSGQTSPSGLTGSPTTPRSIQEVVPRKPKQKRNKPTLSCNQCVERKTKCDRGRPICLACIKRQSECHYSQAANLIASADHGVIGNARYINRPPKRVRTGGSVGSGVATSPTSQHIQDSKIFRRRSFSHASTGSSPFLLSNAPYVKSTPSNVFGIGAEHPFANYWTCQGGLPEVVGVLPSKDQADILTERYFTCVDPVYPMLDRQSFYADYESFWSLPLPARYQADASMLALHFVMYAMGTQFVQLNSYKERSQTSEFYVSAAHQALSISSYMNRTTMQTIQAMVLIAYFLMNDNHASDAWAFAGILLRQAYAMGLNRDPDAIVPHASPTEKQQRRKLWQAVMFQDTFLTVLFKLPPTATHSDVSVEALSEDQSDPNSHHPSNGSPSALTSPSTAPPLSIPSPRTLNQMSISAVCATPAQGPNRSPLSPSSLPAQPPAPHHTLPPSSSRSDIAYIRSMWRLALLVQETICSPLSLSLPLSSSPRHKASLLSSFRTLHRSFPARLTMLDSAALAQLHARDPRSVRQNLFLTSNYFHCLMVLQADENRGAGVACSVRGALEAAIEAIAAFWNLWRFFEREAEVWWVFGHRAFEEALMMANILAGEDGEEGPMGPLFERAKLNVERMLDFLDRGGGSVEMQRTRREVLREVYDRLRL</sequence>
<evidence type="ECO:0000256" key="4">
    <source>
        <dbReference type="SAM" id="MobiDB-lite"/>
    </source>
</evidence>
<dbReference type="OrthoDB" id="2406834at2759"/>
<dbReference type="GO" id="GO:0003677">
    <property type="term" value="F:DNA binding"/>
    <property type="evidence" value="ECO:0007669"/>
    <property type="project" value="InterPro"/>
</dbReference>
<dbReference type="Gene3D" id="4.10.240.10">
    <property type="entry name" value="Zn(2)-C6 fungal-type DNA-binding domain"/>
    <property type="match status" value="1"/>
</dbReference>
<evidence type="ECO:0000259" key="5">
    <source>
        <dbReference type="PROSITE" id="PS50048"/>
    </source>
</evidence>
<evidence type="ECO:0000313" key="6">
    <source>
        <dbReference type="EMBL" id="KAF2233632.1"/>
    </source>
</evidence>
<feature type="region of interest" description="Disordered" evidence="4">
    <location>
        <begin position="101"/>
        <end position="123"/>
    </location>
</feature>
<dbReference type="PROSITE" id="PS50048">
    <property type="entry name" value="ZN2_CY6_FUNGAL_2"/>
    <property type="match status" value="1"/>
</dbReference>
<dbReference type="InterPro" id="IPR050613">
    <property type="entry name" value="Sec_Metabolite_Reg"/>
</dbReference>
<gene>
    <name evidence="6" type="ORF">EV356DRAFT_559875</name>
</gene>
<keyword evidence="3" id="KW-0539">Nucleus</keyword>
<evidence type="ECO:0000256" key="3">
    <source>
        <dbReference type="ARBA" id="ARBA00023242"/>
    </source>
</evidence>
<proteinExistence type="predicted"/>
<dbReference type="CDD" id="cd12148">
    <property type="entry name" value="fungal_TF_MHR"/>
    <property type="match status" value="1"/>
</dbReference>
<dbReference type="GO" id="GO:0000981">
    <property type="term" value="F:DNA-binding transcription factor activity, RNA polymerase II-specific"/>
    <property type="evidence" value="ECO:0007669"/>
    <property type="project" value="InterPro"/>
</dbReference>
<dbReference type="Proteomes" id="UP000800092">
    <property type="component" value="Unassembled WGS sequence"/>
</dbReference>
<dbReference type="GO" id="GO:0008270">
    <property type="term" value="F:zinc ion binding"/>
    <property type="evidence" value="ECO:0007669"/>
    <property type="project" value="InterPro"/>
</dbReference>
<dbReference type="Pfam" id="PF04082">
    <property type="entry name" value="Fungal_trans"/>
    <property type="match status" value="1"/>
</dbReference>
<dbReference type="InterPro" id="IPR007219">
    <property type="entry name" value="XnlR_reg_dom"/>
</dbReference>
<dbReference type="SUPFAM" id="SSF57701">
    <property type="entry name" value="Zn2/Cys6 DNA-binding domain"/>
    <property type="match status" value="1"/>
</dbReference>
<feature type="domain" description="Zn(2)-C6 fungal-type" evidence="5">
    <location>
        <begin position="47"/>
        <end position="77"/>
    </location>
</feature>
<dbReference type="GO" id="GO:0005634">
    <property type="term" value="C:nucleus"/>
    <property type="evidence" value="ECO:0007669"/>
    <property type="project" value="UniProtKB-SubCell"/>
</dbReference>
<organism evidence="6 7">
    <name type="scientific">Viridothelium virens</name>
    <name type="common">Speckled blister lichen</name>
    <name type="synonym">Trypethelium virens</name>
    <dbReference type="NCBI Taxonomy" id="1048519"/>
    <lineage>
        <taxon>Eukaryota</taxon>
        <taxon>Fungi</taxon>
        <taxon>Dikarya</taxon>
        <taxon>Ascomycota</taxon>
        <taxon>Pezizomycotina</taxon>
        <taxon>Dothideomycetes</taxon>
        <taxon>Dothideomycetes incertae sedis</taxon>
        <taxon>Trypetheliales</taxon>
        <taxon>Trypetheliaceae</taxon>
        <taxon>Viridothelium</taxon>
    </lineage>
</organism>
<dbReference type="SMART" id="SM00906">
    <property type="entry name" value="Fungal_trans"/>
    <property type="match status" value="1"/>
</dbReference>
<name>A0A6A6H6J3_VIRVR</name>
<comment type="subcellular location">
    <subcellularLocation>
        <location evidence="1">Nucleus</location>
    </subcellularLocation>
</comment>